<evidence type="ECO:0000313" key="1">
    <source>
        <dbReference type="EMBL" id="MCZ0963899.1"/>
    </source>
</evidence>
<organism evidence="1 2">
    <name type="scientific">Paracoccus benzoatiresistens</name>
    <dbReference type="NCBI Taxonomy" id="2997341"/>
    <lineage>
        <taxon>Bacteria</taxon>
        <taxon>Pseudomonadati</taxon>
        <taxon>Pseudomonadota</taxon>
        <taxon>Alphaproteobacteria</taxon>
        <taxon>Rhodobacterales</taxon>
        <taxon>Paracoccaceae</taxon>
        <taxon>Paracoccus</taxon>
    </lineage>
</organism>
<gene>
    <name evidence="1" type="ORF">OU682_20085</name>
</gene>
<protein>
    <recommendedName>
        <fullName evidence="3">Concanavalin A-like lectin/glucanase superfamily protein</fullName>
    </recommendedName>
</protein>
<dbReference type="EMBL" id="JAPTYD010000056">
    <property type="protein sequence ID" value="MCZ0963899.1"/>
    <property type="molecule type" value="Genomic_DNA"/>
</dbReference>
<name>A0ABT4J9Z3_9RHOB</name>
<sequence>MKHIIKRGSTRPTLRYPLPEGVDLTGAEATFIMTAYPGAAAVVNAPASIASVPPVLEYAWQHGDTEAARLYVAEFELRHPDGAIETYPQVDYIHVEILPNLGNGATTPGPISATGAVVETDMDFAVGLLSLGILAVTLTGSAVEAVADTAAGSLSVQSDATVAPLRTATSADAMTIHSGHSLTDTFFQGGAYPGVLHGMRESASGTMPTERTAKSTIPGSSTRIRWEATDLTTDARLDIASYELLTITERGLDATGVAPPYTLDDPIMAGQMAEDMEYLWRFVDNARRNGSGGAGAESLLWAIWPAIDGSMGDFRTMLDTYEPRWHYRQELVNTWLAASGETQHPYMHVIPGHRLMARIYDDIEAGTAPGLTAMQDLFSDNIHPNHLGVYAIGCLVYAVVWQESPAGFSYQTDPATPDALRAYFQGIAWEIATTYARAGLGGSDMGAPGLLTAPTDVAPAAVPGLLYATTRPVVMDGVTINTVDLPTDGATGADLYFVIALDPAVTQPKSAGNVFQILTYGGETALALTYRSDMDVVIMDNGLSGGNHASHGYPEDLVTAQTPAVVEGWLDSTTGRLRGIGMPSTTTLMPSDNAATSIRFGTPDWGGEVMAGTIHAIAVYDRIPTDDERVNLRAWAHEQAGLPFTERATPALPTP</sequence>
<proteinExistence type="predicted"/>
<accession>A0ABT4J9Z3</accession>
<comment type="caution">
    <text evidence="1">The sequence shown here is derived from an EMBL/GenBank/DDBJ whole genome shotgun (WGS) entry which is preliminary data.</text>
</comment>
<evidence type="ECO:0008006" key="3">
    <source>
        <dbReference type="Google" id="ProtNLM"/>
    </source>
</evidence>
<dbReference type="RefSeq" id="WP_268943996.1">
    <property type="nucleotide sequence ID" value="NZ_JAPTYD010000056.1"/>
</dbReference>
<evidence type="ECO:0000313" key="2">
    <source>
        <dbReference type="Proteomes" id="UP001149822"/>
    </source>
</evidence>
<dbReference type="Proteomes" id="UP001149822">
    <property type="component" value="Unassembled WGS sequence"/>
</dbReference>
<keyword evidence="2" id="KW-1185">Reference proteome</keyword>
<reference evidence="1" key="1">
    <citation type="submission" date="2022-12" db="EMBL/GenBank/DDBJ databases">
        <title>Paracoccus sp. EF6 isolated from a lake water.</title>
        <authorList>
            <person name="Liu H."/>
        </authorList>
    </citation>
    <scope>NUCLEOTIDE SEQUENCE</scope>
    <source>
        <strain evidence="1">EF6</strain>
    </source>
</reference>
<dbReference type="Gene3D" id="3.40.50.1110">
    <property type="entry name" value="SGNH hydrolase"/>
    <property type="match status" value="1"/>
</dbReference>
<dbReference type="InterPro" id="IPR036514">
    <property type="entry name" value="SGNH_hydro_sf"/>
</dbReference>